<keyword evidence="1" id="KW-0472">Membrane</keyword>
<feature type="transmembrane region" description="Helical" evidence="1">
    <location>
        <begin position="116"/>
        <end position="134"/>
    </location>
</feature>
<organism evidence="2 3">
    <name type="scientific">Haloferula luteola</name>
    <dbReference type="NCBI Taxonomy" id="595692"/>
    <lineage>
        <taxon>Bacteria</taxon>
        <taxon>Pseudomonadati</taxon>
        <taxon>Verrucomicrobiota</taxon>
        <taxon>Verrucomicrobiia</taxon>
        <taxon>Verrucomicrobiales</taxon>
        <taxon>Verrucomicrobiaceae</taxon>
        <taxon>Haloferula</taxon>
    </lineage>
</organism>
<accession>A0A840VEG0</accession>
<name>A0A840VEG0_9BACT</name>
<evidence type="ECO:0000313" key="3">
    <source>
        <dbReference type="Proteomes" id="UP000557717"/>
    </source>
</evidence>
<dbReference type="Proteomes" id="UP000557717">
    <property type="component" value="Unassembled WGS sequence"/>
</dbReference>
<evidence type="ECO:0000313" key="2">
    <source>
        <dbReference type="EMBL" id="MBB5353028.1"/>
    </source>
</evidence>
<keyword evidence="1" id="KW-0812">Transmembrane</keyword>
<feature type="transmembrane region" description="Helical" evidence="1">
    <location>
        <begin position="140"/>
        <end position="162"/>
    </location>
</feature>
<feature type="transmembrane region" description="Helical" evidence="1">
    <location>
        <begin position="75"/>
        <end position="95"/>
    </location>
</feature>
<protein>
    <submittedName>
        <fullName evidence="2">Uncharacterized protein</fullName>
    </submittedName>
</protein>
<gene>
    <name evidence="2" type="ORF">HNR46_003281</name>
</gene>
<keyword evidence="3" id="KW-1185">Reference proteome</keyword>
<dbReference type="EMBL" id="JACHFD010000019">
    <property type="protein sequence ID" value="MBB5353028.1"/>
    <property type="molecule type" value="Genomic_DNA"/>
</dbReference>
<evidence type="ECO:0000256" key="1">
    <source>
        <dbReference type="SAM" id="Phobius"/>
    </source>
</evidence>
<keyword evidence="1" id="KW-1133">Transmembrane helix</keyword>
<comment type="caution">
    <text evidence="2">The sequence shown here is derived from an EMBL/GenBank/DDBJ whole genome shotgun (WGS) entry which is preliminary data.</text>
</comment>
<dbReference type="AlphaFoldDB" id="A0A840VEG0"/>
<sequence>MTSDPAPPTPFNPYQAPAAAHVPGMSDGLLHHASNGAFLYVRNGAVLPEICPVSGQPVDSQGYRKTRTLSWTPPWIFILFLVNLLVMLIVALIVQKKAKVLLSLSPEVRKNTAKKRWIGTGLAISGITCIAMAISSQDDALIGAWGLGSILLILFSLLAFIASNPLKVVKHRDGWLKIKGCSPGFLAQLPSHPAPF</sequence>
<reference evidence="2 3" key="1">
    <citation type="submission" date="2020-08" db="EMBL/GenBank/DDBJ databases">
        <title>Genomic Encyclopedia of Type Strains, Phase IV (KMG-IV): sequencing the most valuable type-strain genomes for metagenomic binning, comparative biology and taxonomic classification.</title>
        <authorList>
            <person name="Goeker M."/>
        </authorList>
    </citation>
    <scope>NUCLEOTIDE SEQUENCE [LARGE SCALE GENOMIC DNA]</scope>
    <source>
        <strain evidence="2 3">YC6886</strain>
    </source>
</reference>
<proteinExistence type="predicted"/>
<dbReference type="RefSeq" id="WP_184020537.1">
    <property type="nucleotide sequence ID" value="NZ_JACHFD010000019.1"/>
</dbReference>